<gene>
    <name evidence="2" type="ORF">PoB_002775800</name>
</gene>
<protein>
    <recommendedName>
        <fullName evidence="4">PiggyBac transposable element-derived protein domain-containing protein</fullName>
    </recommendedName>
</protein>
<dbReference type="AlphaFoldDB" id="A0AAV4A275"/>
<organism evidence="2 3">
    <name type="scientific">Plakobranchus ocellatus</name>
    <dbReference type="NCBI Taxonomy" id="259542"/>
    <lineage>
        <taxon>Eukaryota</taxon>
        <taxon>Metazoa</taxon>
        <taxon>Spiralia</taxon>
        <taxon>Lophotrochozoa</taxon>
        <taxon>Mollusca</taxon>
        <taxon>Gastropoda</taxon>
        <taxon>Heterobranchia</taxon>
        <taxon>Euthyneura</taxon>
        <taxon>Panpulmonata</taxon>
        <taxon>Sacoglossa</taxon>
        <taxon>Placobranchoidea</taxon>
        <taxon>Plakobranchidae</taxon>
        <taxon>Plakobranchus</taxon>
    </lineage>
</organism>
<dbReference type="Proteomes" id="UP000735302">
    <property type="component" value="Unassembled WGS sequence"/>
</dbReference>
<dbReference type="EMBL" id="BLXT01003251">
    <property type="protein sequence ID" value="GFO01253.1"/>
    <property type="molecule type" value="Genomic_DNA"/>
</dbReference>
<proteinExistence type="predicted"/>
<feature type="region of interest" description="Disordered" evidence="1">
    <location>
        <begin position="1"/>
        <end position="79"/>
    </location>
</feature>
<evidence type="ECO:0000313" key="3">
    <source>
        <dbReference type="Proteomes" id="UP000735302"/>
    </source>
</evidence>
<name>A0AAV4A275_9GAST</name>
<evidence type="ECO:0000313" key="2">
    <source>
        <dbReference type="EMBL" id="GFO01253.1"/>
    </source>
</evidence>
<evidence type="ECO:0000256" key="1">
    <source>
        <dbReference type="SAM" id="MobiDB-lite"/>
    </source>
</evidence>
<sequence>MTDSVAAPSPGPSARGSKRQRSTSFERYVDEASDSEDDFVIPHVDLDDISSSESDGSDSDVKVRPRVEQDRQADDNGWVQVTNGTDFRPVFDINFTVRQPLSGRNIPEHCIDPIDYFSLFIDDDFWQTLWRETNRYADQFLGLDATVAWIENHSSSRYTKWPENGVDITKLKKYICRTLAEHRTY</sequence>
<comment type="caution">
    <text evidence="2">The sequence shown here is derived from an EMBL/GenBank/DDBJ whole genome shotgun (WGS) entry which is preliminary data.</text>
</comment>
<feature type="compositionally biased region" description="Basic and acidic residues" evidence="1">
    <location>
        <begin position="59"/>
        <end position="74"/>
    </location>
</feature>
<evidence type="ECO:0008006" key="4">
    <source>
        <dbReference type="Google" id="ProtNLM"/>
    </source>
</evidence>
<feature type="compositionally biased region" description="Acidic residues" evidence="1">
    <location>
        <begin position="47"/>
        <end position="58"/>
    </location>
</feature>
<accession>A0AAV4A275</accession>
<reference evidence="2 3" key="1">
    <citation type="journal article" date="2021" name="Elife">
        <title>Chloroplast acquisition without the gene transfer in kleptoplastic sea slugs, Plakobranchus ocellatus.</title>
        <authorList>
            <person name="Maeda T."/>
            <person name="Takahashi S."/>
            <person name="Yoshida T."/>
            <person name="Shimamura S."/>
            <person name="Takaki Y."/>
            <person name="Nagai Y."/>
            <person name="Toyoda A."/>
            <person name="Suzuki Y."/>
            <person name="Arimoto A."/>
            <person name="Ishii H."/>
            <person name="Satoh N."/>
            <person name="Nishiyama T."/>
            <person name="Hasebe M."/>
            <person name="Maruyama T."/>
            <person name="Minagawa J."/>
            <person name="Obokata J."/>
            <person name="Shigenobu S."/>
        </authorList>
    </citation>
    <scope>NUCLEOTIDE SEQUENCE [LARGE SCALE GENOMIC DNA]</scope>
</reference>
<keyword evidence="3" id="KW-1185">Reference proteome</keyword>